<organism evidence="1 2">
    <name type="scientific">Shiella aurantiaca</name>
    <dbReference type="NCBI Taxonomy" id="3058365"/>
    <lineage>
        <taxon>Bacteria</taxon>
        <taxon>Pseudomonadati</taxon>
        <taxon>Bacteroidota</taxon>
        <taxon>Cytophagia</taxon>
        <taxon>Cytophagales</taxon>
        <taxon>Shiellaceae</taxon>
        <taxon>Shiella</taxon>
    </lineage>
</organism>
<gene>
    <name evidence="1" type="ORF">QWY31_01900</name>
</gene>
<evidence type="ECO:0000313" key="1">
    <source>
        <dbReference type="EMBL" id="MDN4164232.1"/>
    </source>
</evidence>
<dbReference type="Proteomes" id="UP001168552">
    <property type="component" value="Unassembled WGS sequence"/>
</dbReference>
<evidence type="ECO:0000313" key="2">
    <source>
        <dbReference type="Proteomes" id="UP001168552"/>
    </source>
</evidence>
<protein>
    <submittedName>
        <fullName evidence="1">VOC family protein</fullName>
    </submittedName>
</protein>
<dbReference type="SUPFAM" id="SSF54593">
    <property type="entry name" value="Glyoxalase/Bleomycin resistance protein/Dihydroxybiphenyl dioxygenase"/>
    <property type="match status" value="1"/>
</dbReference>
<dbReference type="RefSeq" id="WP_320002758.1">
    <property type="nucleotide sequence ID" value="NZ_JAUHJS010000001.1"/>
</dbReference>
<keyword evidence="2" id="KW-1185">Reference proteome</keyword>
<dbReference type="EMBL" id="JAUHJS010000001">
    <property type="protein sequence ID" value="MDN4164232.1"/>
    <property type="molecule type" value="Genomic_DNA"/>
</dbReference>
<dbReference type="PANTHER" id="PTHR37519:SF1">
    <property type="entry name" value="DIHYDROXYBIPHENYL DIOXYGENASE DOMAIN-CONTAINING PROTEIN"/>
    <property type="match status" value="1"/>
</dbReference>
<dbReference type="Pfam" id="PF06185">
    <property type="entry name" value="YecM"/>
    <property type="match status" value="1"/>
</dbReference>
<dbReference type="Gene3D" id="3.10.180.10">
    <property type="entry name" value="2,3-Dihydroxybiphenyl 1,2-Dioxygenase, domain 1"/>
    <property type="match status" value="1"/>
</dbReference>
<dbReference type="PANTHER" id="PTHR37519">
    <property type="match status" value="1"/>
</dbReference>
<comment type="caution">
    <text evidence="1">The sequence shown here is derived from an EMBL/GenBank/DDBJ whole genome shotgun (WGS) entry which is preliminary data.</text>
</comment>
<dbReference type="InterPro" id="IPR029068">
    <property type="entry name" value="Glyas_Bleomycin-R_OHBP_Dase"/>
</dbReference>
<proteinExistence type="predicted"/>
<dbReference type="InterPro" id="IPR010393">
    <property type="entry name" value="DUF991_YecM-like"/>
</dbReference>
<reference evidence="1" key="1">
    <citation type="submission" date="2023-06" db="EMBL/GenBank/DDBJ databases">
        <title>Cytophagales bacterium Strain LB-30, isolated from soil.</title>
        <authorList>
            <person name="Liu B."/>
        </authorList>
    </citation>
    <scope>NUCLEOTIDE SEQUENCE</scope>
    <source>
        <strain evidence="1">LB-30</strain>
    </source>
</reference>
<name>A0ABT8F1A6_9BACT</name>
<sequence length="163" mass="18809">MKREEAELFVRKGVHFLQSCGLPISEWSIDHLCYRVETEERYFSMKNALENEGKLLIESKIGGRMISSFLLNQPFEIAQWTIPVLELPAPKQGAAYPEGYDHFEVVVPFSLEKLIKNFPDLAWDTSAINKAHNREIRLWINDWQSVKFHEKSLADCIAQELGG</sequence>
<accession>A0ABT8F1A6</accession>